<comment type="similarity">
    <text evidence="1">Belongs to the RelE toxin family.</text>
</comment>
<proteinExistence type="inferred from homology"/>
<name>A0ABX7KAZ3_9SPHN</name>
<dbReference type="Gene3D" id="3.30.2310.20">
    <property type="entry name" value="RelE-like"/>
    <property type="match status" value="1"/>
</dbReference>
<dbReference type="InterPro" id="IPR051803">
    <property type="entry name" value="TA_system_RelE-like_toxin"/>
</dbReference>
<reference evidence="3 4" key="1">
    <citation type="submission" date="2020-09" db="EMBL/GenBank/DDBJ databases">
        <title>Complete genome sequence of altererythrobacter flavus SS-21NJ, isolated from Dongying oil sludge in Shandong province.</title>
        <authorList>
            <person name="Sun S."/>
            <person name="Zhang Z."/>
        </authorList>
    </citation>
    <scope>NUCLEOTIDE SEQUENCE [LARGE SCALE GENOMIC DNA]</scope>
    <source>
        <strain evidence="3 4">SS-21NJ</strain>
    </source>
</reference>
<dbReference type="EMBL" id="CP061510">
    <property type="protein sequence ID" value="QSB43675.1"/>
    <property type="molecule type" value="Genomic_DNA"/>
</dbReference>
<evidence type="ECO:0000256" key="1">
    <source>
        <dbReference type="ARBA" id="ARBA00006226"/>
    </source>
</evidence>
<sequence length="99" mass="11671">MTGYTFRQDARDDMREIALYIGQEDPDRAEKFIGDLITRISQVAENPRLYRSRFEWNPGVRITRHGRYYIVFHSNGDAVEILRVIHTSRDIGTILEELE</sequence>
<keyword evidence="2" id="KW-1277">Toxin-antitoxin system</keyword>
<protein>
    <submittedName>
        <fullName evidence="3">Type II toxin-antitoxin system RelE/ParE family toxin</fullName>
    </submittedName>
</protein>
<keyword evidence="4" id="KW-1185">Reference proteome</keyword>
<organism evidence="3 4">
    <name type="scientific">Tsuneonella flava</name>
    <dbReference type="NCBI Taxonomy" id="2055955"/>
    <lineage>
        <taxon>Bacteria</taxon>
        <taxon>Pseudomonadati</taxon>
        <taxon>Pseudomonadota</taxon>
        <taxon>Alphaproteobacteria</taxon>
        <taxon>Sphingomonadales</taxon>
        <taxon>Erythrobacteraceae</taxon>
        <taxon>Tsuneonella</taxon>
    </lineage>
</organism>
<evidence type="ECO:0000256" key="2">
    <source>
        <dbReference type="ARBA" id="ARBA00022649"/>
    </source>
</evidence>
<dbReference type="InterPro" id="IPR007712">
    <property type="entry name" value="RelE/ParE_toxin"/>
</dbReference>
<dbReference type="RefSeq" id="WP_205440988.1">
    <property type="nucleotide sequence ID" value="NZ_CP061510.1"/>
</dbReference>
<evidence type="ECO:0000313" key="4">
    <source>
        <dbReference type="Proteomes" id="UP000663637"/>
    </source>
</evidence>
<evidence type="ECO:0000313" key="3">
    <source>
        <dbReference type="EMBL" id="QSB43675.1"/>
    </source>
</evidence>
<dbReference type="InterPro" id="IPR035093">
    <property type="entry name" value="RelE/ParE_toxin_dom_sf"/>
</dbReference>
<dbReference type="PANTHER" id="PTHR33755">
    <property type="entry name" value="TOXIN PARE1-RELATED"/>
    <property type="match status" value="1"/>
</dbReference>
<dbReference type="Proteomes" id="UP000663637">
    <property type="component" value="Chromosome"/>
</dbReference>
<accession>A0ABX7KAZ3</accession>
<dbReference type="Pfam" id="PF05016">
    <property type="entry name" value="ParE_toxin"/>
    <property type="match status" value="1"/>
</dbReference>
<gene>
    <name evidence="3" type="ORF">IDJ81_09850</name>
</gene>